<feature type="compositionally biased region" description="Pro residues" evidence="1">
    <location>
        <begin position="31"/>
        <end position="49"/>
    </location>
</feature>
<dbReference type="EMBL" id="BEGY01000056">
    <property type="protein sequence ID" value="GAX80710.1"/>
    <property type="molecule type" value="Genomic_DNA"/>
</dbReference>
<proteinExistence type="predicted"/>
<feature type="chain" id="PRO_5012106147" description="Pherophorin domain-containing protein" evidence="2">
    <location>
        <begin position="27"/>
        <end position="287"/>
    </location>
</feature>
<evidence type="ECO:0000313" key="4">
    <source>
        <dbReference type="Proteomes" id="UP000232323"/>
    </source>
</evidence>
<evidence type="ECO:0000313" key="3">
    <source>
        <dbReference type="EMBL" id="GAX80710.1"/>
    </source>
</evidence>
<dbReference type="AlphaFoldDB" id="A0A250XD78"/>
<feature type="signal peptide" evidence="2">
    <location>
        <begin position="1"/>
        <end position="26"/>
    </location>
</feature>
<gene>
    <name evidence="3" type="ORF">CEUSTIGMA_g8145.t1</name>
</gene>
<evidence type="ECO:0000256" key="2">
    <source>
        <dbReference type="SAM" id="SignalP"/>
    </source>
</evidence>
<name>A0A250XD78_9CHLO</name>
<comment type="caution">
    <text evidence="3">The sequence shown here is derived from an EMBL/GenBank/DDBJ whole genome shotgun (WGS) entry which is preliminary data.</text>
</comment>
<evidence type="ECO:0008006" key="5">
    <source>
        <dbReference type="Google" id="ProtNLM"/>
    </source>
</evidence>
<protein>
    <recommendedName>
        <fullName evidence="5">Pherophorin domain-containing protein</fullName>
    </recommendedName>
</protein>
<feature type="region of interest" description="Disordered" evidence="1">
    <location>
        <begin position="25"/>
        <end position="49"/>
    </location>
</feature>
<keyword evidence="4" id="KW-1185">Reference proteome</keyword>
<sequence length="287" mass="30475">MINPRNVSLLLAVAIAASMLLDRTHGKAIPKPHPPPRPPTPPSPPPPPPPCEVAMQYRFDSTASTSLVNQKSCGIFATQVNKWYSIQSYPALNFSCASYNQTLTISASAATALQQNSARALYKVFKSQGILSAHVFAKVGTRGLSCGDSLTLSSSCINVSTSSITACAPPSTPVQAPTCSITVQLLTSASGQFTSGQCQSLGNSVNLLYGDLMYFTCSAYSNSEISIVSPNNYNNEAVINTLFHNFLYNTTAIMKLATDYGLQCNQDRLMASSSCGLPIQIAVTVPC</sequence>
<keyword evidence="2" id="KW-0732">Signal</keyword>
<accession>A0A250XD78</accession>
<dbReference type="Proteomes" id="UP000232323">
    <property type="component" value="Unassembled WGS sequence"/>
</dbReference>
<organism evidence="3 4">
    <name type="scientific">Chlamydomonas eustigma</name>
    <dbReference type="NCBI Taxonomy" id="1157962"/>
    <lineage>
        <taxon>Eukaryota</taxon>
        <taxon>Viridiplantae</taxon>
        <taxon>Chlorophyta</taxon>
        <taxon>core chlorophytes</taxon>
        <taxon>Chlorophyceae</taxon>
        <taxon>CS clade</taxon>
        <taxon>Chlamydomonadales</taxon>
        <taxon>Chlamydomonadaceae</taxon>
        <taxon>Chlamydomonas</taxon>
    </lineage>
</organism>
<evidence type="ECO:0000256" key="1">
    <source>
        <dbReference type="SAM" id="MobiDB-lite"/>
    </source>
</evidence>
<reference evidence="3 4" key="1">
    <citation type="submission" date="2017-08" db="EMBL/GenBank/DDBJ databases">
        <title>Acidophilic green algal genome provides insights into adaptation to an acidic environment.</title>
        <authorList>
            <person name="Hirooka S."/>
            <person name="Hirose Y."/>
            <person name="Kanesaki Y."/>
            <person name="Higuchi S."/>
            <person name="Fujiwara T."/>
            <person name="Onuma R."/>
            <person name="Era A."/>
            <person name="Ohbayashi R."/>
            <person name="Uzuka A."/>
            <person name="Nozaki H."/>
            <person name="Yoshikawa H."/>
            <person name="Miyagishima S.Y."/>
        </authorList>
    </citation>
    <scope>NUCLEOTIDE SEQUENCE [LARGE SCALE GENOMIC DNA]</scope>
    <source>
        <strain evidence="3 4">NIES-2499</strain>
    </source>
</reference>